<gene>
    <name evidence="1" type="ORF">SCALOS_LOCUS1190</name>
</gene>
<accession>A0ACA9K4D9</accession>
<organism evidence="1 2">
    <name type="scientific">Scutellospora calospora</name>
    <dbReference type="NCBI Taxonomy" id="85575"/>
    <lineage>
        <taxon>Eukaryota</taxon>
        <taxon>Fungi</taxon>
        <taxon>Fungi incertae sedis</taxon>
        <taxon>Mucoromycota</taxon>
        <taxon>Glomeromycotina</taxon>
        <taxon>Glomeromycetes</taxon>
        <taxon>Diversisporales</taxon>
        <taxon>Gigasporaceae</taxon>
        <taxon>Scutellospora</taxon>
    </lineage>
</organism>
<sequence length="363" mass="42926">MSTFENIFRDFPSYDTLKFRTFTKLAAEKAQNCGTLIKPEYSHLIPNQYQLCDHHYLIIVEPNRKNYNNSTIKQNFQNLQKFSELKWDDIHLEILDDKVCIPKQDFLKLVSNIEYLQENQKDEIIETINESSENIQTFENIDKNIEANTEDHFEKINKYFNEELNYLYIFNLDNFHSIHEIRRPDATFLYSVKHFATCTAKKVNLSLLILANYNNISLFNSVNIDAQNLCRYLKEKYSSLFDISYNNSKSQWISYSSLELIYLSKELGYQDNSFKSFHYYLPALGVTVSTKQLPCRYSTKKIPSLNNCDLCDSNLKDEFQSEVLICSHGYHSICYNIMERRLLSDKDKVENEFINKLVDVLNW</sequence>
<keyword evidence="2" id="KW-1185">Reference proteome</keyword>
<dbReference type="Proteomes" id="UP000789860">
    <property type="component" value="Unassembled WGS sequence"/>
</dbReference>
<proteinExistence type="predicted"/>
<comment type="caution">
    <text evidence="1">The sequence shown here is derived from an EMBL/GenBank/DDBJ whole genome shotgun (WGS) entry which is preliminary data.</text>
</comment>
<name>A0ACA9K4D9_9GLOM</name>
<dbReference type="EMBL" id="CAJVPM010000747">
    <property type="protein sequence ID" value="CAG8451143.1"/>
    <property type="molecule type" value="Genomic_DNA"/>
</dbReference>
<evidence type="ECO:0000313" key="2">
    <source>
        <dbReference type="Proteomes" id="UP000789860"/>
    </source>
</evidence>
<evidence type="ECO:0000313" key="1">
    <source>
        <dbReference type="EMBL" id="CAG8451143.1"/>
    </source>
</evidence>
<protein>
    <submittedName>
        <fullName evidence="1">1162_t:CDS:1</fullName>
    </submittedName>
</protein>
<reference evidence="1" key="1">
    <citation type="submission" date="2021-06" db="EMBL/GenBank/DDBJ databases">
        <authorList>
            <person name="Kallberg Y."/>
            <person name="Tangrot J."/>
            <person name="Rosling A."/>
        </authorList>
    </citation>
    <scope>NUCLEOTIDE SEQUENCE</scope>
    <source>
        <strain evidence="1">AU212A</strain>
    </source>
</reference>